<gene>
    <name evidence="2" type="ORF">AKJ09_01479</name>
</gene>
<keyword evidence="3" id="KW-1185">Reference proteome</keyword>
<accession>A0A0K1PMQ5</accession>
<proteinExistence type="predicted"/>
<dbReference type="EMBL" id="CP012333">
    <property type="protein sequence ID" value="AKU94815.1"/>
    <property type="molecule type" value="Genomic_DNA"/>
</dbReference>
<protein>
    <submittedName>
        <fullName evidence="2">Uncharacterized protein</fullName>
    </submittedName>
</protein>
<evidence type="ECO:0000256" key="1">
    <source>
        <dbReference type="SAM" id="MobiDB-lite"/>
    </source>
</evidence>
<sequence>MSELDPQLRRAFATARGERPDTDEGKSRTLAALGVGVASATATSSASASSVGLRLVGLLGWRGWSAVVVIAAGISIATLSSSHEEKETSTLSSPTVPIPAATIAPVVVPVMAPVEASPAFSIADLPNAAPDSPRVDRTPKGPRVAFNAAPETAREAPLQEGSSLREEIDALERARRALSDRHCAQARRALSDYRSRFPNGRLEREADVVDVEITGRSGDVAHARAAAHRFVSRFPDSPYAMRLTPWLGDEGSEINVTSCTDMTRP</sequence>
<dbReference type="OrthoDB" id="5514508at2"/>
<dbReference type="KEGG" id="llu:AKJ09_01479"/>
<evidence type="ECO:0000313" key="2">
    <source>
        <dbReference type="EMBL" id="AKU94815.1"/>
    </source>
</evidence>
<dbReference type="Proteomes" id="UP000064967">
    <property type="component" value="Chromosome"/>
</dbReference>
<feature type="region of interest" description="Disordered" evidence="1">
    <location>
        <begin position="123"/>
        <end position="161"/>
    </location>
</feature>
<name>A0A0K1PMQ5_9BACT</name>
<dbReference type="AlphaFoldDB" id="A0A0K1PMQ5"/>
<organism evidence="2 3">
    <name type="scientific">Labilithrix luteola</name>
    <dbReference type="NCBI Taxonomy" id="1391654"/>
    <lineage>
        <taxon>Bacteria</taxon>
        <taxon>Pseudomonadati</taxon>
        <taxon>Myxococcota</taxon>
        <taxon>Polyangia</taxon>
        <taxon>Polyangiales</taxon>
        <taxon>Labilitrichaceae</taxon>
        <taxon>Labilithrix</taxon>
    </lineage>
</organism>
<dbReference type="STRING" id="1391654.AKJ09_01479"/>
<reference evidence="2 3" key="1">
    <citation type="submission" date="2015-08" db="EMBL/GenBank/DDBJ databases">
        <authorList>
            <person name="Babu N.S."/>
            <person name="Beckwith C.J."/>
            <person name="Beseler K.G."/>
            <person name="Brison A."/>
            <person name="Carone J.V."/>
            <person name="Caskin T.P."/>
            <person name="Diamond M."/>
            <person name="Durham M.E."/>
            <person name="Foxe J.M."/>
            <person name="Go M."/>
            <person name="Henderson B.A."/>
            <person name="Jones I.B."/>
            <person name="McGettigan J.A."/>
            <person name="Micheletti S.J."/>
            <person name="Nasrallah M.E."/>
            <person name="Ortiz D."/>
            <person name="Piller C.R."/>
            <person name="Privatt S.R."/>
            <person name="Schneider S.L."/>
            <person name="Sharp S."/>
            <person name="Smith T.C."/>
            <person name="Stanton J.D."/>
            <person name="Ullery H.E."/>
            <person name="Wilson R.J."/>
            <person name="Serrano M.G."/>
            <person name="Buck G."/>
            <person name="Lee V."/>
            <person name="Wang Y."/>
            <person name="Carvalho R."/>
            <person name="Voegtly L."/>
            <person name="Shi R."/>
            <person name="Duckworth R."/>
            <person name="Johnson A."/>
            <person name="Loviza R."/>
            <person name="Walstead R."/>
            <person name="Shah Z."/>
            <person name="Kiflezghi M."/>
            <person name="Wade K."/>
            <person name="Ball S.L."/>
            <person name="Bradley K.W."/>
            <person name="Asai D.J."/>
            <person name="Bowman C.A."/>
            <person name="Russell D.A."/>
            <person name="Pope W.H."/>
            <person name="Jacobs-Sera D."/>
            <person name="Hendrix R.W."/>
            <person name="Hatfull G.F."/>
        </authorList>
    </citation>
    <scope>NUCLEOTIDE SEQUENCE [LARGE SCALE GENOMIC DNA]</scope>
    <source>
        <strain evidence="2 3">DSM 27648</strain>
    </source>
</reference>
<evidence type="ECO:0000313" key="3">
    <source>
        <dbReference type="Proteomes" id="UP000064967"/>
    </source>
</evidence>
<dbReference type="RefSeq" id="WP_146646363.1">
    <property type="nucleotide sequence ID" value="NZ_CP012333.1"/>
</dbReference>